<gene>
    <name evidence="2" type="ORF">BGZ96_003693</name>
</gene>
<evidence type="ECO:0000313" key="2">
    <source>
        <dbReference type="EMBL" id="KAG0275680.1"/>
    </source>
</evidence>
<accession>A0ABQ7JJ09</accession>
<reference evidence="2 3" key="1">
    <citation type="journal article" date="2020" name="Fungal Divers.">
        <title>Resolving the Mortierellaceae phylogeny through synthesis of multi-gene phylogenetics and phylogenomics.</title>
        <authorList>
            <person name="Vandepol N."/>
            <person name="Liber J."/>
            <person name="Desiro A."/>
            <person name="Na H."/>
            <person name="Kennedy M."/>
            <person name="Barry K."/>
            <person name="Grigoriev I.V."/>
            <person name="Miller A.N."/>
            <person name="O'Donnell K."/>
            <person name="Stajich J.E."/>
            <person name="Bonito G."/>
        </authorList>
    </citation>
    <scope>NUCLEOTIDE SEQUENCE [LARGE SCALE GENOMIC DNA]</scope>
    <source>
        <strain evidence="2 3">AD045</strain>
    </source>
</reference>
<name>A0ABQ7JJ09_9FUNG</name>
<comment type="caution">
    <text evidence="2">The sequence shown here is derived from an EMBL/GenBank/DDBJ whole genome shotgun (WGS) entry which is preliminary data.</text>
</comment>
<feature type="compositionally biased region" description="Basic and acidic residues" evidence="1">
    <location>
        <begin position="289"/>
        <end position="298"/>
    </location>
</feature>
<sequence length="298" mass="32746">MKMTKRHRLNTLSASPPSSSSPSPSSSSSSPASASAASITTATPVIIRPSMTQRSTFFKWERPAKQRNHIDEDYNDGTDLVSEADGYFPDTNSTASELSSSGSDIDENKDEDEDHDDSENNVKCLDLWEKGYRDPPSSPAAEPADEEQQGEERLSKKLTDYEDLTRSGTNSRMREDDEGGAEYDVARWEEYPKPEDVLHHAGKNGDSTLTTQDDTDCQEKHKDGDVAPLTRNKMTMQRQGKVDRDESTTPIHKDAEDSDHTDSDITVISSTDSDGEAANCGVTNDSDEDSHGSESDNN</sequence>
<feature type="region of interest" description="Disordered" evidence="1">
    <location>
        <begin position="1"/>
        <end position="298"/>
    </location>
</feature>
<protein>
    <submittedName>
        <fullName evidence="2">Uncharacterized protein</fullName>
    </submittedName>
</protein>
<dbReference type="EMBL" id="JAAAIM010001813">
    <property type="protein sequence ID" value="KAG0275680.1"/>
    <property type="molecule type" value="Genomic_DNA"/>
</dbReference>
<feature type="compositionally biased region" description="Basic and acidic residues" evidence="1">
    <location>
        <begin position="240"/>
        <end position="263"/>
    </location>
</feature>
<feature type="compositionally biased region" description="Polar residues" evidence="1">
    <location>
        <begin position="90"/>
        <end position="103"/>
    </location>
</feature>
<feature type="compositionally biased region" description="Basic and acidic residues" evidence="1">
    <location>
        <begin position="59"/>
        <end position="72"/>
    </location>
</feature>
<evidence type="ECO:0000256" key="1">
    <source>
        <dbReference type="SAM" id="MobiDB-lite"/>
    </source>
</evidence>
<dbReference type="Proteomes" id="UP001194696">
    <property type="component" value="Unassembled WGS sequence"/>
</dbReference>
<evidence type="ECO:0000313" key="3">
    <source>
        <dbReference type="Proteomes" id="UP001194696"/>
    </source>
</evidence>
<organism evidence="2 3">
    <name type="scientific">Linnemannia gamsii</name>
    <dbReference type="NCBI Taxonomy" id="64522"/>
    <lineage>
        <taxon>Eukaryota</taxon>
        <taxon>Fungi</taxon>
        <taxon>Fungi incertae sedis</taxon>
        <taxon>Mucoromycota</taxon>
        <taxon>Mortierellomycotina</taxon>
        <taxon>Mortierellomycetes</taxon>
        <taxon>Mortierellales</taxon>
        <taxon>Mortierellaceae</taxon>
        <taxon>Linnemannia</taxon>
    </lineage>
</organism>
<feature type="compositionally biased region" description="Basic and acidic residues" evidence="1">
    <location>
        <begin position="184"/>
        <end position="199"/>
    </location>
</feature>
<keyword evidence="3" id="KW-1185">Reference proteome</keyword>
<feature type="compositionally biased region" description="Low complexity" evidence="1">
    <location>
        <begin position="13"/>
        <end position="38"/>
    </location>
</feature>
<feature type="compositionally biased region" description="Basic and acidic residues" evidence="1">
    <location>
        <begin position="150"/>
        <end position="165"/>
    </location>
</feature>
<feature type="compositionally biased region" description="Acidic residues" evidence="1">
    <location>
        <begin position="104"/>
        <end position="119"/>
    </location>
</feature>
<proteinExistence type="predicted"/>